<accession>A0ABQ5GIG3</accession>
<dbReference type="EMBL" id="BQNB010018490">
    <property type="protein sequence ID" value="GJT74996.1"/>
    <property type="molecule type" value="Genomic_DNA"/>
</dbReference>
<protein>
    <recommendedName>
        <fullName evidence="3">Reverse transcriptase domain-containing protein</fullName>
    </recommendedName>
</protein>
<evidence type="ECO:0000313" key="2">
    <source>
        <dbReference type="Proteomes" id="UP001151760"/>
    </source>
</evidence>
<comment type="caution">
    <text evidence="1">The sequence shown here is derived from an EMBL/GenBank/DDBJ whole genome shotgun (WGS) entry which is preliminary data.</text>
</comment>
<proteinExistence type="predicted"/>
<reference evidence="1" key="1">
    <citation type="journal article" date="2022" name="Int. J. Mol. Sci.">
        <title>Draft Genome of Tanacetum Coccineum: Genomic Comparison of Closely Related Tanacetum-Family Plants.</title>
        <authorList>
            <person name="Yamashiro T."/>
            <person name="Shiraishi A."/>
            <person name="Nakayama K."/>
            <person name="Satake H."/>
        </authorList>
    </citation>
    <scope>NUCLEOTIDE SEQUENCE</scope>
</reference>
<organism evidence="1 2">
    <name type="scientific">Tanacetum coccineum</name>
    <dbReference type="NCBI Taxonomy" id="301880"/>
    <lineage>
        <taxon>Eukaryota</taxon>
        <taxon>Viridiplantae</taxon>
        <taxon>Streptophyta</taxon>
        <taxon>Embryophyta</taxon>
        <taxon>Tracheophyta</taxon>
        <taxon>Spermatophyta</taxon>
        <taxon>Magnoliopsida</taxon>
        <taxon>eudicotyledons</taxon>
        <taxon>Gunneridae</taxon>
        <taxon>Pentapetalae</taxon>
        <taxon>asterids</taxon>
        <taxon>campanulids</taxon>
        <taxon>Asterales</taxon>
        <taxon>Asteraceae</taxon>
        <taxon>Asteroideae</taxon>
        <taxon>Anthemideae</taxon>
        <taxon>Anthemidinae</taxon>
        <taxon>Tanacetum</taxon>
    </lineage>
</organism>
<sequence length="204" mass="23709">MLRGLDQLMERKEGRDMYLLWVPLIGDVRTLMMDEAHASRYLVHSGADKTYYDLRDMYGGHVWRRILLPMSHVLWAKIGEIRSIGPELIQETTNKVILIKEKVKAARDCQKSYVGNMCKHLELKLVISDVGSVVLKRSSAFWKERKYLADTNLHVHLEEIKVDKTLRFVEEPVEMIDCEVKSLKRSRIPIVKSIGTRSEVMRIS</sequence>
<dbReference type="Proteomes" id="UP001151760">
    <property type="component" value="Unassembled WGS sequence"/>
</dbReference>
<evidence type="ECO:0008006" key="3">
    <source>
        <dbReference type="Google" id="ProtNLM"/>
    </source>
</evidence>
<evidence type="ECO:0000313" key="1">
    <source>
        <dbReference type="EMBL" id="GJT74996.1"/>
    </source>
</evidence>
<keyword evidence="2" id="KW-1185">Reference proteome</keyword>
<gene>
    <name evidence="1" type="ORF">Tco_1041721</name>
</gene>
<name>A0ABQ5GIG3_9ASTR</name>
<reference evidence="1" key="2">
    <citation type="submission" date="2022-01" db="EMBL/GenBank/DDBJ databases">
        <authorList>
            <person name="Yamashiro T."/>
            <person name="Shiraishi A."/>
            <person name="Satake H."/>
            <person name="Nakayama K."/>
        </authorList>
    </citation>
    <scope>NUCLEOTIDE SEQUENCE</scope>
</reference>